<proteinExistence type="predicted"/>
<gene>
    <name evidence="2" type="ORF">GCM10010449_35170</name>
</gene>
<reference evidence="3" key="1">
    <citation type="journal article" date="2019" name="Int. J. Syst. Evol. Microbiol.">
        <title>The Global Catalogue of Microorganisms (GCM) 10K type strain sequencing project: providing services to taxonomists for standard genome sequencing and annotation.</title>
        <authorList>
            <consortium name="The Broad Institute Genomics Platform"/>
            <consortium name="The Broad Institute Genome Sequencing Center for Infectious Disease"/>
            <person name="Wu L."/>
            <person name="Ma J."/>
        </authorList>
    </citation>
    <scope>NUCLEOTIDE SEQUENCE [LARGE SCALE GENOMIC DNA]</scope>
    <source>
        <strain evidence="3">JCM 9092</strain>
    </source>
</reference>
<keyword evidence="3" id="KW-1185">Reference proteome</keyword>
<name>A0ABP6MFI0_9ACTN</name>
<dbReference type="EMBL" id="BAAAUG010000058">
    <property type="protein sequence ID" value="GAA3109604.1"/>
    <property type="molecule type" value="Genomic_DNA"/>
</dbReference>
<accession>A0ABP6MFI0</accession>
<dbReference type="Proteomes" id="UP001501637">
    <property type="component" value="Unassembled WGS sequence"/>
</dbReference>
<evidence type="ECO:0000256" key="1">
    <source>
        <dbReference type="SAM" id="MobiDB-lite"/>
    </source>
</evidence>
<organism evidence="2 3">
    <name type="scientific">Streptomyces rectiviolaceus</name>
    <dbReference type="NCBI Taxonomy" id="332591"/>
    <lineage>
        <taxon>Bacteria</taxon>
        <taxon>Bacillati</taxon>
        <taxon>Actinomycetota</taxon>
        <taxon>Actinomycetes</taxon>
        <taxon>Kitasatosporales</taxon>
        <taxon>Streptomycetaceae</taxon>
        <taxon>Streptomyces</taxon>
    </lineage>
</organism>
<evidence type="ECO:0000313" key="3">
    <source>
        <dbReference type="Proteomes" id="UP001501637"/>
    </source>
</evidence>
<evidence type="ECO:0000313" key="2">
    <source>
        <dbReference type="EMBL" id="GAA3109604.1"/>
    </source>
</evidence>
<protein>
    <submittedName>
        <fullName evidence="2">Uncharacterized protein</fullName>
    </submittedName>
</protein>
<feature type="region of interest" description="Disordered" evidence="1">
    <location>
        <begin position="1"/>
        <end position="29"/>
    </location>
</feature>
<comment type="caution">
    <text evidence="2">The sequence shown here is derived from an EMBL/GenBank/DDBJ whole genome shotgun (WGS) entry which is preliminary data.</text>
</comment>
<sequence>MAEVLLDGDGFVDRAGGEGPGPEEGPQDAVVEGERRVGQGISGVLYGGAGQRYTRRPTGVALLVPATWATGAARTVAVLRVVRFLERFLPVGPLHSALP</sequence>